<keyword evidence="2 5" id="KW-0547">Nucleotide-binding</keyword>
<feature type="domain" description="Protein kinase" evidence="7">
    <location>
        <begin position="15"/>
        <end position="205"/>
    </location>
</feature>
<dbReference type="PANTHER" id="PTHR43289">
    <property type="entry name" value="MITOGEN-ACTIVATED PROTEIN KINASE KINASE KINASE 20-RELATED"/>
    <property type="match status" value="1"/>
</dbReference>
<dbReference type="PROSITE" id="PS50011">
    <property type="entry name" value="PROTEIN_KINASE_DOM"/>
    <property type="match status" value="1"/>
</dbReference>
<comment type="caution">
    <text evidence="8">The sequence shown here is derived from an EMBL/GenBank/DDBJ whole genome shotgun (WGS) entry which is preliminary data.</text>
</comment>
<keyword evidence="1" id="KW-0808">Transferase</keyword>
<evidence type="ECO:0000256" key="6">
    <source>
        <dbReference type="SAM" id="MobiDB-lite"/>
    </source>
</evidence>
<dbReference type="STRING" id="1428628.WN71_020395"/>
<dbReference type="InterPro" id="IPR017441">
    <property type="entry name" value="Protein_kinase_ATP_BS"/>
</dbReference>
<dbReference type="Pfam" id="PF00069">
    <property type="entry name" value="Pkinase"/>
    <property type="match status" value="1"/>
</dbReference>
<keyword evidence="3" id="KW-0418">Kinase</keyword>
<dbReference type="PROSITE" id="PS00108">
    <property type="entry name" value="PROTEIN_KINASE_ST"/>
    <property type="match status" value="1"/>
</dbReference>
<dbReference type="InterPro" id="IPR008271">
    <property type="entry name" value="Ser/Thr_kinase_AS"/>
</dbReference>
<dbReference type="AlphaFoldDB" id="A0A1J4NY24"/>
<keyword evidence="4 5" id="KW-0067">ATP-binding</keyword>
<evidence type="ECO:0000256" key="5">
    <source>
        <dbReference type="PROSITE-ProRule" id="PRU10141"/>
    </source>
</evidence>
<organism evidence="8 9">
    <name type="scientific">Streptomyces mangrovisoli</name>
    <dbReference type="NCBI Taxonomy" id="1428628"/>
    <lineage>
        <taxon>Bacteria</taxon>
        <taxon>Bacillati</taxon>
        <taxon>Actinomycetota</taxon>
        <taxon>Actinomycetes</taxon>
        <taxon>Kitasatosporales</taxon>
        <taxon>Streptomycetaceae</taxon>
        <taxon>Streptomyces</taxon>
    </lineage>
</organism>
<name>A0A1J4NY24_9ACTN</name>
<evidence type="ECO:0000313" key="8">
    <source>
        <dbReference type="EMBL" id="OIJ66030.1"/>
    </source>
</evidence>
<dbReference type="SMART" id="SM00220">
    <property type="entry name" value="S_TKc"/>
    <property type="match status" value="1"/>
</dbReference>
<sequence length="205" mass="21666">MEPLRPDDPVRIGGYLLLGRLGAGGMGRVYLGRTAGGRTVAVKVVLRDLAEDHEFRARFRREVDAAHRAGSGPWSVAVLEADTEAERPWVATSYVAGPALDVAIRTFGPLAEQPVRALGAGLAEALQALHAAGLVHRDVKPSNLLLAAGGPRLIDFGIARAAHQERARGRLPGLHVARAGHRAPGRSGERHFLPGGCTGLRGGRN</sequence>
<dbReference type="InterPro" id="IPR000719">
    <property type="entry name" value="Prot_kinase_dom"/>
</dbReference>
<proteinExistence type="predicted"/>
<evidence type="ECO:0000256" key="4">
    <source>
        <dbReference type="ARBA" id="ARBA00022840"/>
    </source>
</evidence>
<dbReference type="PANTHER" id="PTHR43289:SF34">
    <property type="entry name" value="SERINE_THREONINE-PROTEIN KINASE YBDM-RELATED"/>
    <property type="match status" value="1"/>
</dbReference>
<dbReference type="GO" id="GO:0005524">
    <property type="term" value="F:ATP binding"/>
    <property type="evidence" value="ECO:0007669"/>
    <property type="project" value="UniProtKB-UniRule"/>
</dbReference>
<evidence type="ECO:0000256" key="1">
    <source>
        <dbReference type="ARBA" id="ARBA00022679"/>
    </source>
</evidence>
<protein>
    <recommendedName>
        <fullName evidence="7">Protein kinase domain-containing protein</fullName>
    </recommendedName>
</protein>
<dbReference type="GO" id="GO:0004674">
    <property type="term" value="F:protein serine/threonine kinase activity"/>
    <property type="evidence" value="ECO:0007669"/>
    <property type="project" value="TreeGrafter"/>
</dbReference>
<dbReference type="InterPro" id="IPR011009">
    <property type="entry name" value="Kinase-like_dom_sf"/>
</dbReference>
<gene>
    <name evidence="8" type="ORF">WN71_020395</name>
</gene>
<evidence type="ECO:0000259" key="7">
    <source>
        <dbReference type="PROSITE" id="PS50011"/>
    </source>
</evidence>
<dbReference type="PROSITE" id="PS00107">
    <property type="entry name" value="PROTEIN_KINASE_ATP"/>
    <property type="match status" value="1"/>
</dbReference>
<dbReference type="SUPFAM" id="SSF56112">
    <property type="entry name" value="Protein kinase-like (PK-like)"/>
    <property type="match status" value="1"/>
</dbReference>
<feature type="region of interest" description="Disordered" evidence="6">
    <location>
        <begin position="180"/>
        <end position="205"/>
    </location>
</feature>
<evidence type="ECO:0000256" key="3">
    <source>
        <dbReference type="ARBA" id="ARBA00022777"/>
    </source>
</evidence>
<dbReference type="Gene3D" id="1.10.510.10">
    <property type="entry name" value="Transferase(Phosphotransferase) domain 1"/>
    <property type="match status" value="1"/>
</dbReference>
<evidence type="ECO:0000313" key="9">
    <source>
        <dbReference type="Proteomes" id="UP000034196"/>
    </source>
</evidence>
<keyword evidence="9" id="KW-1185">Reference proteome</keyword>
<feature type="compositionally biased region" description="Gly residues" evidence="6">
    <location>
        <begin position="196"/>
        <end position="205"/>
    </location>
</feature>
<evidence type="ECO:0000256" key="2">
    <source>
        <dbReference type="ARBA" id="ARBA00022741"/>
    </source>
</evidence>
<dbReference type="EMBL" id="LAVA02000046">
    <property type="protein sequence ID" value="OIJ66030.1"/>
    <property type="molecule type" value="Genomic_DNA"/>
</dbReference>
<feature type="binding site" evidence="5">
    <location>
        <position position="43"/>
    </location>
    <ligand>
        <name>ATP</name>
        <dbReference type="ChEBI" id="CHEBI:30616"/>
    </ligand>
</feature>
<reference evidence="8" key="1">
    <citation type="submission" date="2016-10" db="EMBL/GenBank/DDBJ databases">
        <title>Genome sequence of Streptomyces mangrovisoli MUSC 149.</title>
        <authorList>
            <person name="Lee L.-H."/>
            <person name="Ser H.-L."/>
        </authorList>
    </citation>
    <scope>NUCLEOTIDE SEQUENCE [LARGE SCALE GENOMIC DNA]</scope>
    <source>
        <strain evidence="8">MUSC 149</strain>
    </source>
</reference>
<accession>A0A1J4NY24</accession>
<dbReference type="Gene3D" id="3.30.200.20">
    <property type="entry name" value="Phosphorylase Kinase, domain 1"/>
    <property type="match status" value="1"/>
</dbReference>
<dbReference type="Proteomes" id="UP000034196">
    <property type="component" value="Unassembled WGS sequence"/>
</dbReference>